<comment type="function">
    <text evidence="9 10">Pectinolytic enzyme consist of four classes of enzymes: pectin lyase, polygalacturonase, pectin methylesterase and rhamnogalacturonase. Among pectinolytic enzymes, pectin lyase is the most important in depolymerization of pectin, since it cleaves internal glycosidic bonds of highly methylated pectins. Favors pectate, the anion, over pectin, the methyl ester.</text>
</comment>
<comment type="subcellular location">
    <subcellularLocation>
        <location evidence="3 10">Secreted</location>
    </subcellularLocation>
</comment>
<dbReference type="Proteomes" id="UP001152533">
    <property type="component" value="Unassembled WGS sequence"/>
</dbReference>
<keyword evidence="13" id="KW-1185">Reference proteome</keyword>
<dbReference type="Pfam" id="PF03211">
    <property type="entry name" value="Pectate_lyase"/>
    <property type="match status" value="1"/>
</dbReference>
<sequence>SIITSAPGNGTASFAIAAASNGTSGGDIPAASGTSVLKAAQTIAAGESFDGGMKMFDRGVSCTGQAEGGDSDSVFILEKGASLSNVIIGPNQIEGVHCNGGCTLTNVWWSAVCEDAFTIKKQDAGETTKITGGGATGASDKVLQHNGAGTLSVSGFTVSDFGKLYRSCGNCKTMYERHVIFDDINASSGKLLAGINSNYGDTATFTNVVAKSVSEVCTEFKGNDSGDEPTEISSGPSTACKYSTSDVTSS</sequence>
<dbReference type="InterPro" id="IPR011050">
    <property type="entry name" value="Pectin_lyase_fold/virulence"/>
</dbReference>
<name>A0A9W4WGL1_9PEZI</name>
<protein>
    <recommendedName>
        <fullName evidence="10">Pectate lyase</fullName>
        <ecNumber evidence="10">4.2.2.2</ecNumber>
    </recommendedName>
</protein>
<feature type="compositionally biased region" description="Polar residues" evidence="11">
    <location>
        <begin position="231"/>
        <end position="250"/>
    </location>
</feature>
<reference evidence="12" key="1">
    <citation type="submission" date="2022-08" db="EMBL/GenBank/DDBJ databases">
        <authorList>
            <person name="Giroux E."/>
            <person name="Giroux E."/>
        </authorList>
    </citation>
    <scope>NUCLEOTIDE SEQUENCE</scope>
    <source>
        <strain evidence="12">H1091258</strain>
    </source>
</reference>
<dbReference type="InterPro" id="IPR004898">
    <property type="entry name" value="Pectate_lyase_PlyH/PlyE-like"/>
</dbReference>
<evidence type="ECO:0000256" key="4">
    <source>
        <dbReference type="ARBA" id="ARBA00006463"/>
    </source>
</evidence>
<evidence type="ECO:0000256" key="11">
    <source>
        <dbReference type="SAM" id="MobiDB-lite"/>
    </source>
</evidence>
<evidence type="ECO:0000256" key="6">
    <source>
        <dbReference type="ARBA" id="ARBA00022729"/>
    </source>
</evidence>
<evidence type="ECO:0000256" key="10">
    <source>
        <dbReference type="RuleBase" id="RU367009"/>
    </source>
</evidence>
<evidence type="ECO:0000256" key="9">
    <source>
        <dbReference type="ARBA" id="ARBA00025679"/>
    </source>
</evidence>
<keyword evidence="8 10" id="KW-0456">Lyase</keyword>
<accession>A0A9W4WGL1</accession>
<feature type="region of interest" description="Disordered" evidence="11">
    <location>
        <begin position="221"/>
        <end position="250"/>
    </location>
</feature>
<dbReference type="PANTHER" id="PTHR33407">
    <property type="entry name" value="PECTATE LYASE F-RELATED"/>
    <property type="match status" value="1"/>
</dbReference>
<comment type="similarity">
    <text evidence="4 10">Belongs to the polysaccharide lyase 3 family.</text>
</comment>
<comment type="cofactor">
    <cofactor evidence="2 10">
        <name>Ca(2+)</name>
        <dbReference type="ChEBI" id="CHEBI:29108"/>
    </cofactor>
</comment>
<evidence type="ECO:0000313" key="12">
    <source>
        <dbReference type="EMBL" id="CAI0651404.1"/>
    </source>
</evidence>
<dbReference type="Gene3D" id="2.160.20.10">
    <property type="entry name" value="Single-stranded right-handed beta-helix, Pectin lyase-like"/>
    <property type="match status" value="1"/>
</dbReference>
<evidence type="ECO:0000313" key="13">
    <source>
        <dbReference type="Proteomes" id="UP001152533"/>
    </source>
</evidence>
<dbReference type="AlphaFoldDB" id="A0A9W4WGL1"/>
<keyword evidence="6" id="KW-0732">Signal</keyword>
<gene>
    <name evidence="12" type="ORF">CGXH109_LOCUS106109</name>
</gene>
<evidence type="ECO:0000256" key="7">
    <source>
        <dbReference type="ARBA" id="ARBA00022837"/>
    </source>
</evidence>
<feature type="non-terminal residue" evidence="12">
    <location>
        <position position="1"/>
    </location>
</feature>
<dbReference type="SUPFAM" id="SSF51126">
    <property type="entry name" value="Pectin lyase-like"/>
    <property type="match status" value="1"/>
</dbReference>
<dbReference type="GO" id="GO:0005576">
    <property type="term" value="C:extracellular region"/>
    <property type="evidence" value="ECO:0007669"/>
    <property type="project" value="UniProtKB-SubCell"/>
</dbReference>
<dbReference type="EMBL" id="CAMGZC010001075">
    <property type="protein sequence ID" value="CAI0651404.1"/>
    <property type="molecule type" value="Genomic_DNA"/>
</dbReference>
<comment type="caution">
    <text evidence="12">The sequence shown here is derived from an EMBL/GenBank/DDBJ whole genome shotgun (WGS) entry which is preliminary data.</text>
</comment>
<organism evidence="12 13">
    <name type="scientific">Colletotrichum noveboracense</name>
    <dbReference type="NCBI Taxonomy" id="2664923"/>
    <lineage>
        <taxon>Eukaryota</taxon>
        <taxon>Fungi</taxon>
        <taxon>Dikarya</taxon>
        <taxon>Ascomycota</taxon>
        <taxon>Pezizomycotina</taxon>
        <taxon>Sordariomycetes</taxon>
        <taxon>Hypocreomycetidae</taxon>
        <taxon>Glomerellales</taxon>
        <taxon>Glomerellaceae</taxon>
        <taxon>Colletotrichum</taxon>
        <taxon>Colletotrichum gloeosporioides species complex</taxon>
    </lineage>
</organism>
<evidence type="ECO:0000256" key="2">
    <source>
        <dbReference type="ARBA" id="ARBA00001913"/>
    </source>
</evidence>
<comment type="catalytic activity">
    <reaction evidence="1 10">
        <text>Eliminative cleavage of (1-&gt;4)-alpha-D-galacturonan to give oligosaccharides with 4-deoxy-alpha-D-galact-4-enuronosyl groups at their non-reducing ends.</text>
        <dbReference type="EC" id="4.2.2.2"/>
    </reaction>
</comment>
<dbReference type="EC" id="4.2.2.2" evidence="10"/>
<evidence type="ECO:0000256" key="3">
    <source>
        <dbReference type="ARBA" id="ARBA00004613"/>
    </source>
</evidence>
<evidence type="ECO:0000256" key="8">
    <source>
        <dbReference type="ARBA" id="ARBA00023239"/>
    </source>
</evidence>
<keyword evidence="5 10" id="KW-0964">Secreted</keyword>
<proteinExistence type="inferred from homology"/>
<evidence type="ECO:0000256" key="5">
    <source>
        <dbReference type="ARBA" id="ARBA00022525"/>
    </source>
</evidence>
<dbReference type="GO" id="GO:0030570">
    <property type="term" value="F:pectate lyase activity"/>
    <property type="evidence" value="ECO:0007669"/>
    <property type="project" value="UniProtKB-UniRule"/>
</dbReference>
<dbReference type="InterPro" id="IPR012334">
    <property type="entry name" value="Pectin_lyas_fold"/>
</dbReference>
<dbReference type="GO" id="GO:0045490">
    <property type="term" value="P:pectin catabolic process"/>
    <property type="evidence" value="ECO:0007669"/>
    <property type="project" value="TreeGrafter"/>
</dbReference>
<dbReference type="PANTHER" id="PTHR33407:SF9">
    <property type="entry name" value="PECTATE LYASE F-RELATED"/>
    <property type="match status" value="1"/>
</dbReference>
<keyword evidence="7 10" id="KW-0106">Calcium</keyword>
<evidence type="ECO:0000256" key="1">
    <source>
        <dbReference type="ARBA" id="ARBA00000695"/>
    </source>
</evidence>